<dbReference type="AlphaFoldDB" id="A0A318KH84"/>
<dbReference type="CDD" id="cd00211">
    <property type="entry name" value="PTS_IIA_fru"/>
    <property type="match status" value="1"/>
</dbReference>
<evidence type="ECO:0000256" key="6">
    <source>
        <dbReference type="ARBA" id="ARBA00022683"/>
    </source>
</evidence>
<evidence type="ECO:0000313" key="12">
    <source>
        <dbReference type="EMBL" id="MDY5169812.1"/>
    </source>
</evidence>
<keyword evidence="7" id="KW-0418">Kinase</keyword>
<dbReference type="GeneID" id="94440513"/>
<comment type="function">
    <text evidence="8">The phosphoenolpyruvate-dependent sugar phosphotransferase system (sugar PTS), a major carbohydrate active transport system, catalyzes the phosphorylation of incoming sugar substrates concomitantly with their translocation across the cell membrane. The enzyme II UlaABC PTS system is involved in ascorbate transport.</text>
</comment>
<dbReference type="Gene3D" id="3.40.930.10">
    <property type="entry name" value="Mannitol-specific EII, Chain A"/>
    <property type="match status" value="1"/>
</dbReference>
<dbReference type="InterPro" id="IPR016152">
    <property type="entry name" value="PTrfase/Anion_transptr"/>
</dbReference>
<protein>
    <recommendedName>
        <fullName evidence="9">Ascorbate-specific PTS system EIIA component</fullName>
    </recommendedName>
    <alternativeName>
        <fullName evidence="10">Ascorbate-specific phosphotransferase enzyme IIA component</fullName>
    </alternativeName>
</protein>
<evidence type="ECO:0000256" key="4">
    <source>
        <dbReference type="ARBA" id="ARBA00022553"/>
    </source>
</evidence>
<dbReference type="SUPFAM" id="SSF55804">
    <property type="entry name" value="Phoshotransferase/anion transport protein"/>
    <property type="match status" value="1"/>
</dbReference>
<keyword evidence="3" id="KW-0963">Cytoplasm</keyword>
<dbReference type="PROSITE" id="PS51094">
    <property type="entry name" value="PTS_EIIA_TYPE_2"/>
    <property type="match status" value="1"/>
</dbReference>
<dbReference type="STRING" id="1034346.GCA_000313565_01013"/>
<evidence type="ECO:0000256" key="2">
    <source>
        <dbReference type="ARBA" id="ARBA00022448"/>
    </source>
</evidence>
<keyword evidence="2" id="KW-0813">Transport</keyword>
<gene>
    <name evidence="13" type="ORF">DES51_112131</name>
    <name evidence="12" type="ORF">MQE39_16970</name>
</gene>
<evidence type="ECO:0000256" key="1">
    <source>
        <dbReference type="ARBA" id="ARBA00004496"/>
    </source>
</evidence>
<keyword evidence="14" id="KW-1185">Reference proteome</keyword>
<dbReference type="InterPro" id="IPR002178">
    <property type="entry name" value="PTS_EIIA_type-2_dom"/>
</dbReference>
<dbReference type="PANTHER" id="PTHR36203:SF1">
    <property type="entry name" value="ASCORBATE-SPECIFIC PTS SYSTEM EIIA COMPONENT"/>
    <property type="match status" value="1"/>
</dbReference>
<dbReference type="PANTHER" id="PTHR36203">
    <property type="entry name" value="ASCORBATE-SPECIFIC PTS SYSTEM EIIA COMPONENT"/>
    <property type="match status" value="1"/>
</dbReference>
<evidence type="ECO:0000256" key="9">
    <source>
        <dbReference type="ARBA" id="ARBA00041175"/>
    </source>
</evidence>
<sequence>MLKDLTSEKLIRLQIEADNWEDAVRKAAEPLEDEGKIKASYIDAIIDSVKTAGPYIVITPHVALPHARPETGALESAIGIATLKAPVAFGNADNDPVKYLFCLSAKDNNSHLGALADLAELLENKEFFELLDKTNDPKEVIDYLNH</sequence>
<reference evidence="13 14" key="1">
    <citation type="submission" date="2018-05" db="EMBL/GenBank/DDBJ databases">
        <title>Genomic Encyclopedia of Type Strains, Phase IV (KMG-IV): sequencing the most valuable type-strain genomes for metagenomic binning, comparative biology and taxonomic classification.</title>
        <authorList>
            <person name="Goeker M."/>
        </authorList>
    </citation>
    <scope>NUCLEOTIDE SEQUENCE [LARGE SCALE GENOMIC DNA]</scope>
    <source>
        <strain evidence="13 14">JC118</strain>
    </source>
</reference>
<dbReference type="GO" id="GO:0005737">
    <property type="term" value="C:cytoplasm"/>
    <property type="evidence" value="ECO:0007669"/>
    <property type="project" value="UniProtKB-SubCell"/>
</dbReference>
<comment type="subcellular location">
    <subcellularLocation>
        <location evidence="1">Cytoplasm</location>
    </subcellularLocation>
</comment>
<keyword evidence="12" id="KW-0762">Sugar transport</keyword>
<dbReference type="RefSeq" id="WP_022937327.1">
    <property type="nucleotide sequence ID" value="NZ_BAABZA010000001.1"/>
</dbReference>
<evidence type="ECO:0000256" key="8">
    <source>
        <dbReference type="ARBA" id="ARBA00037387"/>
    </source>
</evidence>
<keyword evidence="5" id="KW-0808">Transferase</keyword>
<dbReference type="Proteomes" id="UP001276902">
    <property type="component" value="Unassembled WGS sequence"/>
</dbReference>
<evidence type="ECO:0000256" key="10">
    <source>
        <dbReference type="ARBA" id="ARBA00042072"/>
    </source>
</evidence>
<accession>A0A318KH84</accession>
<dbReference type="EMBL" id="JALDAW010000023">
    <property type="protein sequence ID" value="MDY5169812.1"/>
    <property type="molecule type" value="Genomic_DNA"/>
</dbReference>
<evidence type="ECO:0000313" key="13">
    <source>
        <dbReference type="EMBL" id="PXX77191.1"/>
    </source>
</evidence>
<reference evidence="12" key="2">
    <citation type="submission" date="2022-03" db="EMBL/GenBank/DDBJ databases">
        <title>First case of bacteraemia caused by Dielma fastidiosa in a patient hospitalised with diverticulitis.</title>
        <authorList>
            <person name="Forman-Ankjaer B."/>
            <person name="Hvid-Jensen F."/>
            <person name="Kobel C.M."/>
            <person name="Greve T."/>
        </authorList>
    </citation>
    <scope>NUCLEOTIDE SEQUENCE</scope>
    <source>
        <strain evidence="12">AUH_DF_2021</strain>
    </source>
</reference>
<evidence type="ECO:0000313" key="14">
    <source>
        <dbReference type="Proteomes" id="UP000247612"/>
    </source>
</evidence>
<evidence type="ECO:0000256" key="7">
    <source>
        <dbReference type="ARBA" id="ARBA00022777"/>
    </source>
</evidence>
<comment type="caution">
    <text evidence="13">The sequence shown here is derived from an EMBL/GenBank/DDBJ whole genome shotgun (WGS) entry which is preliminary data.</text>
</comment>
<evidence type="ECO:0000256" key="3">
    <source>
        <dbReference type="ARBA" id="ARBA00022490"/>
    </source>
</evidence>
<dbReference type="Proteomes" id="UP000247612">
    <property type="component" value="Unassembled WGS sequence"/>
</dbReference>
<proteinExistence type="predicted"/>
<organism evidence="13 14">
    <name type="scientific">Dielma fastidiosa</name>
    <dbReference type="NCBI Taxonomy" id="1034346"/>
    <lineage>
        <taxon>Bacteria</taxon>
        <taxon>Bacillati</taxon>
        <taxon>Bacillota</taxon>
        <taxon>Erysipelotrichia</taxon>
        <taxon>Erysipelotrichales</taxon>
        <taxon>Erysipelotrichaceae</taxon>
        <taxon>Dielma</taxon>
    </lineage>
</organism>
<dbReference type="GO" id="GO:0016301">
    <property type="term" value="F:kinase activity"/>
    <property type="evidence" value="ECO:0007669"/>
    <property type="project" value="UniProtKB-KW"/>
</dbReference>
<dbReference type="GO" id="GO:0009401">
    <property type="term" value="P:phosphoenolpyruvate-dependent sugar phosphotransferase system"/>
    <property type="evidence" value="ECO:0007669"/>
    <property type="project" value="UniProtKB-KW"/>
</dbReference>
<dbReference type="OrthoDB" id="3175596at2"/>
<evidence type="ECO:0000256" key="5">
    <source>
        <dbReference type="ARBA" id="ARBA00022679"/>
    </source>
</evidence>
<keyword evidence="4" id="KW-0597">Phosphoprotein</keyword>
<dbReference type="InterPro" id="IPR051351">
    <property type="entry name" value="Ascorbate-PTS_EIIA_comp"/>
</dbReference>
<feature type="domain" description="PTS EIIA type-2" evidence="11">
    <location>
        <begin position="4"/>
        <end position="146"/>
    </location>
</feature>
<dbReference type="EMBL" id="QJKH01000012">
    <property type="protein sequence ID" value="PXX77191.1"/>
    <property type="molecule type" value="Genomic_DNA"/>
</dbReference>
<name>A0A318KH84_9FIRM</name>
<keyword evidence="6" id="KW-0598">Phosphotransferase system</keyword>
<dbReference type="Pfam" id="PF00359">
    <property type="entry name" value="PTS_EIIA_2"/>
    <property type="match status" value="1"/>
</dbReference>
<evidence type="ECO:0000259" key="11">
    <source>
        <dbReference type="PROSITE" id="PS51094"/>
    </source>
</evidence>